<sequence>MDSIIKVENLTKKFNSFLAVNDISFEVKEGEIFGFLGPNGAGKTTTINILTTQLKPTKGTAILAGFNVVSDPNNARRCFGIVFQDPSLDLELTAWENLKFHAMLYNIPGPKTKKKSKELLEMVGLQGRENTIVKKFSGGMKRRLEVARGLLHEPRILFLDEPTLGLDPQTRTHIWDYVFKIQKEHKMTIFLTTHSMEEAENCTRVAIIDHGKIIVLDTPEQLKKATGTETMNDMFLKITGRDFRDEETYDAKEKIRQDLKLRNR</sequence>
<protein>
    <recommendedName>
        <fullName evidence="5">ABC transporter domain-containing protein</fullName>
    </recommendedName>
</protein>
<comment type="similarity">
    <text evidence="4">Belongs to the ABC transporter superfamily. Drug exporter-1 (DrugE1) (TC 3.A.1.105) family.</text>
</comment>
<dbReference type="GO" id="GO:1900753">
    <property type="term" value="P:doxorubicin transport"/>
    <property type="evidence" value="ECO:0007669"/>
    <property type="project" value="InterPro"/>
</dbReference>
<evidence type="ECO:0000256" key="2">
    <source>
        <dbReference type="ARBA" id="ARBA00022741"/>
    </source>
</evidence>
<reference evidence="6" key="1">
    <citation type="journal article" date="2015" name="Nature">
        <title>Complex archaea that bridge the gap between prokaryotes and eukaryotes.</title>
        <authorList>
            <person name="Spang A."/>
            <person name="Saw J.H."/>
            <person name="Jorgensen S.L."/>
            <person name="Zaremba-Niedzwiedzka K."/>
            <person name="Martijn J."/>
            <person name="Lind A.E."/>
            <person name="van Eijk R."/>
            <person name="Schleper C."/>
            <person name="Guy L."/>
            <person name="Ettema T.J."/>
        </authorList>
    </citation>
    <scope>NUCLEOTIDE SEQUENCE</scope>
</reference>
<evidence type="ECO:0000256" key="1">
    <source>
        <dbReference type="ARBA" id="ARBA00004413"/>
    </source>
</evidence>
<keyword evidence="3" id="KW-0067">ATP-binding</keyword>
<gene>
    <name evidence="6" type="ORF">LCGC14_0102120</name>
</gene>
<dbReference type="Gene3D" id="3.40.50.300">
    <property type="entry name" value="P-loop containing nucleotide triphosphate hydrolases"/>
    <property type="match status" value="1"/>
</dbReference>
<dbReference type="GO" id="GO:0005524">
    <property type="term" value="F:ATP binding"/>
    <property type="evidence" value="ECO:0007669"/>
    <property type="project" value="UniProtKB-KW"/>
</dbReference>
<accession>A0A0F9VS78</accession>
<dbReference type="PROSITE" id="PS00211">
    <property type="entry name" value="ABC_TRANSPORTER_1"/>
    <property type="match status" value="1"/>
</dbReference>
<feature type="domain" description="ABC transporter" evidence="5">
    <location>
        <begin position="5"/>
        <end position="235"/>
    </location>
</feature>
<name>A0A0F9VS78_9ZZZZ</name>
<dbReference type="SUPFAM" id="SSF52540">
    <property type="entry name" value="P-loop containing nucleoside triphosphate hydrolases"/>
    <property type="match status" value="1"/>
</dbReference>
<dbReference type="GO" id="GO:0005886">
    <property type="term" value="C:plasma membrane"/>
    <property type="evidence" value="ECO:0007669"/>
    <property type="project" value="UniProtKB-SubCell"/>
</dbReference>
<organism evidence="6">
    <name type="scientific">marine sediment metagenome</name>
    <dbReference type="NCBI Taxonomy" id="412755"/>
    <lineage>
        <taxon>unclassified sequences</taxon>
        <taxon>metagenomes</taxon>
        <taxon>ecological metagenomes</taxon>
    </lineage>
</organism>
<proteinExistence type="inferred from homology"/>
<evidence type="ECO:0000256" key="4">
    <source>
        <dbReference type="ARBA" id="ARBA00049985"/>
    </source>
</evidence>
<dbReference type="InterPro" id="IPR005894">
    <property type="entry name" value="DrrA"/>
</dbReference>
<dbReference type="GO" id="GO:0043215">
    <property type="term" value="P:daunorubicin transport"/>
    <property type="evidence" value="ECO:0007669"/>
    <property type="project" value="InterPro"/>
</dbReference>
<evidence type="ECO:0000256" key="3">
    <source>
        <dbReference type="ARBA" id="ARBA00022840"/>
    </source>
</evidence>
<dbReference type="SMART" id="SM00382">
    <property type="entry name" value="AAA"/>
    <property type="match status" value="1"/>
</dbReference>
<evidence type="ECO:0000313" key="6">
    <source>
        <dbReference type="EMBL" id="KKO02763.1"/>
    </source>
</evidence>
<dbReference type="NCBIfam" id="TIGR01188">
    <property type="entry name" value="drrA"/>
    <property type="match status" value="1"/>
</dbReference>
<dbReference type="Pfam" id="PF00005">
    <property type="entry name" value="ABC_tran"/>
    <property type="match status" value="1"/>
</dbReference>
<dbReference type="AlphaFoldDB" id="A0A0F9VS78"/>
<dbReference type="InterPro" id="IPR003593">
    <property type="entry name" value="AAA+_ATPase"/>
</dbReference>
<dbReference type="InterPro" id="IPR003439">
    <property type="entry name" value="ABC_transporter-like_ATP-bd"/>
</dbReference>
<comment type="subcellular location">
    <subcellularLocation>
        <location evidence="1">Cell membrane</location>
        <topology evidence="1">Peripheral membrane protein</topology>
        <orientation evidence="1">Cytoplasmic side</orientation>
    </subcellularLocation>
</comment>
<dbReference type="PANTHER" id="PTHR43582:SF4">
    <property type="entry name" value="ANTIBIOTIC RESISTANCE ABC TRANSPORTER ATP-BINDING PROTEIN"/>
    <property type="match status" value="1"/>
</dbReference>
<evidence type="ECO:0000259" key="5">
    <source>
        <dbReference type="PROSITE" id="PS50893"/>
    </source>
</evidence>
<keyword evidence="2" id="KW-0547">Nucleotide-binding</keyword>
<dbReference type="PROSITE" id="PS50893">
    <property type="entry name" value="ABC_TRANSPORTER_2"/>
    <property type="match status" value="1"/>
</dbReference>
<dbReference type="PANTHER" id="PTHR43582">
    <property type="entry name" value="LINEARMYCIN RESISTANCE ATP-BINDING PROTEIN LNRL"/>
    <property type="match status" value="1"/>
</dbReference>
<comment type="caution">
    <text evidence="6">The sequence shown here is derived from an EMBL/GenBank/DDBJ whole genome shotgun (WGS) entry which is preliminary data.</text>
</comment>
<dbReference type="GO" id="GO:0016887">
    <property type="term" value="F:ATP hydrolysis activity"/>
    <property type="evidence" value="ECO:0007669"/>
    <property type="project" value="InterPro"/>
</dbReference>
<dbReference type="InterPro" id="IPR027417">
    <property type="entry name" value="P-loop_NTPase"/>
</dbReference>
<dbReference type="EMBL" id="LAZR01000029">
    <property type="protein sequence ID" value="KKO02763.1"/>
    <property type="molecule type" value="Genomic_DNA"/>
</dbReference>
<dbReference type="InterPro" id="IPR017871">
    <property type="entry name" value="ABC_transporter-like_CS"/>
</dbReference>